<dbReference type="InterPro" id="IPR012338">
    <property type="entry name" value="Beta-lactam/transpept-like"/>
</dbReference>
<dbReference type="PANTHER" id="PTHR43283:SF7">
    <property type="entry name" value="BETA-LACTAMASE-RELATED DOMAIN-CONTAINING PROTEIN"/>
    <property type="match status" value="1"/>
</dbReference>
<dbReference type="EMBL" id="CP032694">
    <property type="protein sequence ID" value="AYG59225.1"/>
    <property type="molecule type" value="Genomic_DNA"/>
</dbReference>
<dbReference type="Pfam" id="PF00144">
    <property type="entry name" value="Beta-lactamase"/>
    <property type="match status" value="1"/>
</dbReference>
<dbReference type="InterPro" id="IPR001466">
    <property type="entry name" value="Beta-lactam-related"/>
</dbReference>
<dbReference type="SUPFAM" id="SSF56601">
    <property type="entry name" value="beta-lactamase/transpeptidase-like"/>
    <property type="match status" value="1"/>
</dbReference>
<evidence type="ECO:0000313" key="3">
    <source>
        <dbReference type="Proteomes" id="UP000282195"/>
    </source>
</evidence>
<keyword evidence="2" id="KW-0378">Hydrolase</keyword>
<gene>
    <name evidence="2" type="ORF">CCGE525_10805</name>
</gene>
<dbReference type="OrthoDB" id="9814204at2"/>
<evidence type="ECO:0000313" key="2">
    <source>
        <dbReference type="EMBL" id="AYG59225.1"/>
    </source>
</evidence>
<evidence type="ECO:0000259" key="1">
    <source>
        <dbReference type="Pfam" id="PF00144"/>
    </source>
</evidence>
<organism evidence="2 3">
    <name type="scientific">Rhizobium jaguaris</name>
    <dbReference type="NCBI Taxonomy" id="1312183"/>
    <lineage>
        <taxon>Bacteria</taxon>
        <taxon>Pseudomonadati</taxon>
        <taxon>Pseudomonadota</taxon>
        <taxon>Alphaproteobacteria</taxon>
        <taxon>Hyphomicrobiales</taxon>
        <taxon>Rhizobiaceae</taxon>
        <taxon>Rhizobium/Agrobacterium group</taxon>
        <taxon>Rhizobium</taxon>
    </lineage>
</organism>
<sequence length="348" mass="38939">MERFSEMSMRCADNYYPTSEWTMANEPDDLGWSRAGLANAYEFAASIGSSAIMIVQNGLVVSTWGTVADVTGIASMRKSLLSALIGTHEVEGTIDLNATLADLGIDDCEPALTLAEKQATVADLLMSRSGIYHAAADQNPAMLPPRGIHRPGEQWFYNNWSFNILGVILERLTGVPIAEDFSRRIAQPLRMQDFQPQHFYFKTIPQSLHPAYKIRMSARDLARVGLLFMNSGRWDGVQLIPEEWVRRSVKPYTDLGRGAGFGYSWWTGRYILRSTATLVHRHQEEKQFYWASGLGHQYIMVLPDIGTVMVHRVTDSDNGPRGEQIEQLQAMLLASRTIGVPLTTPITE</sequence>
<dbReference type="GO" id="GO:0016787">
    <property type="term" value="F:hydrolase activity"/>
    <property type="evidence" value="ECO:0007669"/>
    <property type="project" value="UniProtKB-KW"/>
</dbReference>
<protein>
    <submittedName>
        <fullName evidence="2">Class C beta-lactamase-related serine hydrolase</fullName>
    </submittedName>
</protein>
<accession>A0A387FPH5</accession>
<proteinExistence type="predicted"/>
<dbReference type="Gene3D" id="3.40.710.10">
    <property type="entry name" value="DD-peptidase/beta-lactamase superfamily"/>
    <property type="match status" value="1"/>
</dbReference>
<name>A0A387FPH5_9HYPH</name>
<dbReference type="AlphaFoldDB" id="A0A387FPH5"/>
<keyword evidence="3" id="KW-1185">Reference proteome</keyword>
<reference evidence="2 3" key="1">
    <citation type="submission" date="2018-10" db="EMBL/GenBank/DDBJ databases">
        <title>Rhizobium etli, R. leguminosarum and a new Rhizobium genospecies from Phaseolus dumosus.</title>
        <authorList>
            <person name="Ramirez-Puebla S.T."/>
            <person name="Rogel-Hernandez M.A."/>
            <person name="Guerrero G."/>
            <person name="Ormeno-Orrillo E."/>
            <person name="Martinez-Romero J.C."/>
            <person name="Negrete-Yankelevich S."/>
            <person name="Martinez-Romero E."/>
        </authorList>
    </citation>
    <scope>NUCLEOTIDE SEQUENCE [LARGE SCALE GENOMIC DNA]</scope>
    <source>
        <strain evidence="2 3">CCGE525</strain>
    </source>
</reference>
<feature type="domain" description="Beta-lactamase-related" evidence="1">
    <location>
        <begin position="48"/>
        <end position="321"/>
    </location>
</feature>
<dbReference type="InterPro" id="IPR050789">
    <property type="entry name" value="Diverse_Enzym_Activities"/>
</dbReference>
<dbReference type="Proteomes" id="UP000282195">
    <property type="component" value="Chromosome"/>
</dbReference>
<dbReference type="PANTHER" id="PTHR43283">
    <property type="entry name" value="BETA-LACTAMASE-RELATED"/>
    <property type="match status" value="1"/>
</dbReference>
<dbReference type="KEGG" id="rjg:CCGE525_10805"/>